<proteinExistence type="predicted"/>
<protein>
    <submittedName>
        <fullName evidence="1">Uncharacterized protein</fullName>
    </submittedName>
</protein>
<sequence>MFILKRTLGLKKIAYLKYDGWALFDDCALDLSGCIQFTRSETLLNPPAADQEWQYIGSYKKL</sequence>
<evidence type="ECO:0000313" key="1">
    <source>
        <dbReference type="EMBL" id="KKL54832.1"/>
    </source>
</evidence>
<dbReference type="EMBL" id="LAZR01031060">
    <property type="protein sequence ID" value="KKL54832.1"/>
    <property type="molecule type" value="Genomic_DNA"/>
</dbReference>
<accession>A0A0F9FUM8</accession>
<organism evidence="1">
    <name type="scientific">marine sediment metagenome</name>
    <dbReference type="NCBI Taxonomy" id="412755"/>
    <lineage>
        <taxon>unclassified sequences</taxon>
        <taxon>metagenomes</taxon>
        <taxon>ecological metagenomes</taxon>
    </lineage>
</organism>
<gene>
    <name evidence="1" type="ORF">LCGC14_2261440</name>
</gene>
<name>A0A0F9FUM8_9ZZZZ</name>
<dbReference type="AlphaFoldDB" id="A0A0F9FUM8"/>
<reference evidence="1" key="1">
    <citation type="journal article" date="2015" name="Nature">
        <title>Complex archaea that bridge the gap between prokaryotes and eukaryotes.</title>
        <authorList>
            <person name="Spang A."/>
            <person name="Saw J.H."/>
            <person name="Jorgensen S.L."/>
            <person name="Zaremba-Niedzwiedzka K."/>
            <person name="Martijn J."/>
            <person name="Lind A.E."/>
            <person name="van Eijk R."/>
            <person name="Schleper C."/>
            <person name="Guy L."/>
            <person name="Ettema T.J."/>
        </authorList>
    </citation>
    <scope>NUCLEOTIDE SEQUENCE</scope>
</reference>
<comment type="caution">
    <text evidence="1">The sequence shown here is derived from an EMBL/GenBank/DDBJ whole genome shotgun (WGS) entry which is preliminary data.</text>
</comment>